<keyword evidence="1 2" id="KW-0812">Transmembrane</keyword>
<dbReference type="EMBL" id="GG662441">
    <property type="protein sequence ID" value="EAS04869.2"/>
    <property type="molecule type" value="Genomic_DNA"/>
</dbReference>
<dbReference type="SUPFAM" id="SSF50978">
    <property type="entry name" value="WD40 repeat-like"/>
    <property type="match status" value="2"/>
</dbReference>
<evidence type="ECO:0000313" key="2">
    <source>
        <dbReference type="EMBL" id="EAS04869.2"/>
    </source>
</evidence>
<evidence type="ECO:0000313" key="3">
    <source>
        <dbReference type="Proteomes" id="UP000009168"/>
    </source>
</evidence>
<keyword evidence="3" id="KW-1185">Reference proteome</keyword>
<accession>I7MIZ5</accession>
<name>I7MIZ5_TETTS</name>
<feature type="transmembrane region" description="Helical" evidence="1">
    <location>
        <begin position="2600"/>
        <end position="2621"/>
    </location>
</feature>
<dbReference type="Proteomes" id="UP000009168">
    <property type="component" value="Unassembled WGS sequence"/>
</dbReference>
<dbReference type="KEGG" id="tet:TTHERM_00469180"/>
<evidence type="ECO:0000256" key="1">
    <source>
        <dbReference type="SAM" id="Phobius"/>
    </source>
</evidence>
<feature type="transmembrane region" description="Helical" evidence="1">
    <location>
        <begin position="2268"/>
        <end position="2286"/>
    </location>
</feature>
<protein>
    <submittedName>
        <fullName evidence="2">Transmembrane protein, putative</fullName>
    </submittedName>
</protein>
<feature type="transmembrane region" description="Helical" evidence="1">
    <location>
        <begin position="2415"/>
        <end position="2436"/>
    </location>
</feature>
<feature type="transmembrane region" description="Helical" evidence="1">
    <location>
        <begin position="2543"/>
        <end position="2560"/>
    </location>
</feature>
<feature type="transmembrane region" description="Helical" evidence="1">
    <location>
        <begin position="2382"/>
        <end position="2403"/>
    </location>
</feature>
<sequence length="2919" mass="339627">MTVPTKLEHISQVSYISLTKKIIFHDGSDSIFICPYTSDGSISFMKKRISFSKITNIFQLDKYIVIQTKRESEGFYIYDSIKESLDSIKCLLPQTNFQLQQVNKNDDKKVNAVFDFENQIIVRFQYFEIDAWNYSKETQLFYDDSSLKKYLDKQNTQLNEVLDMAIDNVRGIFVTIQLDKTIAVWDYWSGILITIYEEIEAPTKIFYQKTTKIFVISEQTKIVVLSIVKDANQDLSVFREELLKPFNIINIKLLVEPLNLFLLKIYKIDSLTSAKIDYLKFSQVEGQPLQKFINLDQGYQDNYYDQINKILILFYLSNIQIYQVEYLQIDSKMNINTQLLQTIQIAFKQQYQLHVNSNQKHIFIATSTRLLNYSYKYFNLTNHINYTKQHIQNVQLKQIEETNLIILYNKQFFQAIDTNSFQILKTYLNNFNSSILTVSIKSANILIALSDQRVIILDSSSLLQPIYDFSLSQQVSSFIDYEENNQLALLLFKDGTIGKLNTQAPFQIHHKIAILDNQIQGLSFFQMDNEQNTIYFSEYNQNQYQLSQISIDNLSLQHYIIKPLTWSKQEQAFLLFIQILNTPLQPNDQNQSKLLQCIAFQLRKNQNTNQNFIDMFLYDFNNSQVLKYKQGVHNSNVTIVSHGAIQIKAGSQQILIIITYCESENQIKLWNALTLDQINPTLYLKQKVDKFITEFNSAQIFFTLQKSLTIYVYSITQAKIIKEISSLISYCTSLIVNYQQNIFIVGEQAGRVQIFQQSSFLPIAILTQNSEITLLQTDQTQNYLIVGTSSNIVYVYKKQRNDNAFEDLLSYQLNYELQFLDQVTKVFIQNEFNIMFICQQGQVKAWNLDQGNLIGSALIDNQNTIVDQIFFSIYSRLLIICTKQSIITLNMFQFTNPDFMLKTMQMKKSIQQAVYFQANSLLVYSQIVSKKSVGTVEFWDSQIDKFKLIHQGFNCKPIQIINALEILVINCQNQLLAIQISDLQTKSVFQFKSFQIKNETIIQSKTNSNYLYGINRILNKINLYIVCLGQGNEINIKKFSSIQFQQNDIQKTQVQMQTIEDIFFLTQDFLLISYYSGQIIVVTSDLKQMSNINSQSHKSQIQGVKISISQNEKSIILFSFDRVGIISKFILEFDGQALANKQNENQLCFQDRESIQEYFSPQSNQNNCNSIQFSNIFNLNLTLLNQYADKSNIQAQPNDLIISQESGYIAFIIPRLQRLQFVDIQTMKHWKSILIPLSEFNSQLISCSKSNIILVLTDFQINIYQVQVNIQQPKNTLTIVQSYYLIDSQLGYFQKIIYLQNKVFLATCQKGYKIIQLVNSLNSKQRTFPNSNQLNIESKQITYLNFPVISNINVLVDNQGNQNIQIRGYHEKGLMMHIIPIDQGQEKICQHNILETDFLIIQKTLKFLETTYDTTVKNFDSFYIMISLNMKQKLKELPDLKFKYNSTLHLKGLSNQKKNIEIPFQNNKNHYIYDIGLWNQFIIENVVLLPQQNQIQQNKNYYLNITNNYGLNQNITFINLDFYYTTDPTQIGINPPMSNKYLQQPIHLNIKNISNVTFMNVNYKYQSLNNSSGIKIINSQYVNLLNFNIDSCFLNNSTLIKIYSETLLTNRAEISISQIQVTRSVLSQSKIFLIDNSNQLFIENLIIKYNQGILSKIFFLAGISNHQHCNTHFYMNSGISYLYQQSAILLNEMYSHEYQINNSSLSMKNISIYNNNITDNLMVTESGQTTLSQITIRNIQKTLLQQQIRFIQQNYYPKTSENQLNKYPFLYEDIQNVTLHFEYKPNLNTFLLSNFNQSQNSMSIPNILVEYDSQVKEYLLSQPDKINSLIILQQQSRLFVYKSFFENIKNFDHVIYGQNINANIDQSVYRNIISTNLKGIVFLSNSQLNITGSIFRDNQGYFCTGVYLQNSYISSQAMEIYQSSFHNNTAKLLGGAVCAINVVFDLKKNIFNQNYALVGGSIYYYYFQVSQFVKQNLVNKIIQQNNFLQNQCKIFGQNIGSRPIKIQTLQKQIQKQKQSEYYYSNVRSGQYADISFVLLDDENRKISIQDTPQAVFVLSLQNFQNVRLNDYSAIQLIHNQTLNESVFQFTNQIIGIPSKQSSLELNSASIPPPFNQSNEKETNMLQNNLKLNIYFRDCLQGEVYSQDTFKEYFTCRQCSDGLYSLIDPLSREKNNQKCMLCPPQASYCSFSQIYLNPGFWRLNNETDQILECVNNPSNCAGNDTCKEGHLGPLCEDCDIEGKIFNQKYSKLNMYNFDCMPCKNEIKQHILIAGIIIFMSFYLLWSVKQTIDRAKATIQVEVMRIIKMISLGRSSFISLTAAYIKIANDYFQIISGLKQVSVRYADFNLFVDFLGDSFSQTSFSLDCFLINNFEFLSLNYARIIWIHLNAIFYICIFAIVYKILVCFKLVQSKFYTWTNALILFSLFTQYSIMQILISSISCRQIGNKSFVKLYISMECWGKDHLDLFVSLILPLLLIQLFSLIFKLYLLISIRKKLNNFLNILRYGLLYLEYTPQNYFWEILKILKRILVTICINMFSQNNQIKGIMSTLVLLFYFILLNKMQPFRKTSLNNLEKYSTLVQLLLYFLAVLESQNDKYQNFFAYLICSINYLFISILVYKVIKKNKSFVKLKSLLNSCLQKKLPKVYSCFQKYFKSNQSQTRILWRNLAWVVGDFLKRRKKNKNACMFAPFNLGESTPIQKYKLKDMRSSQQISQLYAQNNLNTTESHQPQITKDILYQQSIFPEMIQNSTTLEMVSSIDKNTNLKKKSLLIQDSIIIDDGNNKSSNPILKRIQKSSNNSQVGGIQSLSLKKSIVLRNSLSQNGPLQQKQNKNQDKMIKLSKISNFEITSSVQQTTNESNFDKNTVETTSKNNINKNQSQQCIPSEYDDENDSIFVKYNTQYVQTIQNQEQKQCQIKKSD</sequence>
<keyword evidence="1" id="KW-0472">Membrane</keyword>
<dbReference type="InterPro" id="IPR015943">
    <property type="entry name" value="WD40/YVTN_repeat-like_dom_sf"/>
</dbReference>
<dbReference type="InterPro" id="IPR036322">
    <property type="entry name" value="WD40_repeat_dom_sf"/>
</dbReference>
<dbReference type="GeneID" id="7824882"/>
<gene>
    <name evidence="2" type="ORF">TTHERM_00469180</name>
</gene>
<proteinExistence type="predicted"/>
<feature type="transmembrane region" description="Helical" evidence="1">
    <location>
        <begin position="2466"/>
        <end position="2490"/>
    </location>
</feature>
<dbReference type="RefSeq" id="XP_001025114.2">
    <property type="nucleotide sequence ID" value="XM_001025114.2"/>
</dbReference>
<keyword evidence="1" id="KW-1133">Transmembrane helix</keyword>
<dbReference type="PANTHER" id="PTHR11319">
    <property type="entry name" value="G PROTEIN-COUPLED RECEPTOR-RELATED"/>
    <property type="match status" value="1"/>
</dbReference>
<dbReference type="PANTHER" id="PTHR11319:SF35">
    <property type="entry name" value="OUTER MEMBRANE PROTEIN PMPC-RELATED"/>
    <property type="match status" value="1"/>
</dbReference>
<dbReference type="InParanoid" id="I7MIZ5"/>
<organism evidence="2 3">
    <name type="scientific">Tetrahymena thermophila (strain SB210)</name>
    <dbReference type="NCBI Taxonomy" id="312017"/>
    <lineage>
        <taxon>Eukaryota</taxon>
        <taxon>Sar</taxon>
        <taxon>Alveolata</taxon>
        <taxon>Ciliophora</taxon>
        <taxon>Intramacronucleata</taxon>
        <taxon>Oligohymenophorea</taxon>
        <taxon>Hymenostomatida</taxon>
        <taxon>Tetrahymenina</taxon>
        <taxon>Tetrahymenidae</taxon>
        <taxon>Tetrahymena</taxon>
    </lineage>
</organism>
<reference evidence="3" key="1">
    <citation type="journal article" date="2006" name="PLoS Biol.">
        <title>Macronuclear genome sequence of the ciliate Tetrahymena thermophila, a model eukaryote.</title>
        <authorList>
            <person name="Eisen J.A."/>
            <person name="Coyne R.S."/>
            <person name="Wu M."/>
            <person name="Wu D."/>
            <person name="Thiagarajan M."/>
            <person name="Wortman J.R."/>
            <person name="Badger J.H."/>
            <person name="Ren Q."/>
            <person name="Amedeo P."/>
            <person name="Jones K.M."/>
            <person name="Tallon L.J."/>
            <person name="Delcher A.L."/>
            <person name="Salzberg S.L."/>
            <person name="Silva J.C."/>
            <person name="Haas B.J."/>
            <person name="Majoros W.H."/>
            <person name="Farzad M."/>
            <person name="Carlton J.M."/>
            <person name="Smith R.K. Jr."/>
            <person name="Garg J."/>
            <person name="Pearlman R.E."/>
            <person name="Karrer K.M."/>
            <person name="Sun L."/>
            <person name="Manning G."/>
            <person name="Elde N.C."/>
            <person name="Turkewitz A.P."/>
            <person name="Asai D.J."/>
            <person name="Wilkes D.E."/>
            <person name="Wang Y."/>
            <person name="Cai H."/>
            <person name="Collins K."/>
            <person name="Stewart B.A."/>
            <person name="Lee S.R."/>
            <person name="Wilamowska K."/>
            <person name="Weinberg Z."/>
            <person name="Ruzzo W.L."/>
            <person name="Wloga D."/>
            <person name="Gaertig J."/>
            <person name="Frankel J."/>
            <person name="Tsao C.-C."/>
            <person name="Gorovsky M.A."/>
            <person name="Keeling P.J."/>
            <person name="Waller R.F."/>
            <person name="Patron N.J."/>
            <person name="Cherry J.M."/>
            <person name="Stover N.A."/>
            <person name="Krieger C.J."/>
            <person name="del Toro C."/>
            <person name="Ryder H.F."/>
            <person name="Williamson S.C."/>
            <person name="Barbeau R.A."/>
            <person name="Hamilton E.P."/>
            <person name="Orias E."/>
        </authorList>
    </citation>
    <scope>NUCLEOTIDE SEQUENCE [LARGE SCALE GENOMIC DNA]</scope>
    <source>
        <strain evidence="3">SB210</strain>
    </source>
</reference>
<feature type="transmembrane region" description="Helical" evidence="1">
    <location>
        <begin position="2307"/>
        <end position="2325"/>
    </location>
</feature>
<dbReference type="Gene3D" id="2.130.10.10">
    <property type="entry name" value="YVTN repeat-like/Quinoprotein amine dehydrogenase"/>
    <property type="match status" value="1"/>
</dbReference>